<evidence type="ECO:0000256" key="3">
    <source>
        <dbReference type="ARBA" id="ARBA00015369"/>
    </source>
</evidence>
<feature type="domain" description="VPS10" evidence="19">
    <location>
        <begin position="586"/>
        <end position="1217"/>
    </location>
</feature>
<keyword evidence="12" id="KW-0325">Glycoprotein</keyword>
<dbReference type="InterPro" id="IPR050310">
    <property type="entry name" value="VPS10-sortilin"/>
</dbReference>
<name>A0A8H4VZQ6_9HELO</name>
<evidence type="ECO:0000256" key="16">
    <source>
        <dbReference type="ARBA" id="ARBA00031902"/>
    </source>
</evidence>
<dbReference type="GO" id="GO:0005829">
    <property type="term" value="C:cytosol"/>
    <property type="evidence" value="ECO:0007669"/>
    <property type="project" value="GOC"/>
</dbReference>
<dbReference type="Proteomes" id="UP000566819">
    <property type="component" value="Unassembled WGS sequence"/>
</dbReference>
<evidence type="ECO:0000256" key="14">
    <source>
        <dbReference type="ARBA" id="ARBA00031250"/>
    </source>
</evidence>
<feature type="domain" description="VPS10" evidence="19">
    <location>
        <begin position="1255"/>
        <end position="1901"/>
    </location>
</feature>
<organism evidence="20 21">
    <name type="scientific">Cudoniella acicularis</name>
    <dbReference type="NCBI Taxonomy" id="354080"/>
    <lineage>
        <taxon>Eukaryota</taxon>
        <taxon>Fungi</taxon>
        <taxon>Dikarya</taxon>
        <taxon>Ascomycota</taxon>
        <taxon>Pezizomycotina</taxon>
        <taxon>Leotiomycetes</taxon>
        <taxon>Helotiales</taxon>
        <taxon>Tricladiaceae</taxon>
        <taxon>Cudoniella</taxon>
    </lineage>
</organism>
<feature type="compositionally biased region" description="Low complexity" evidence="17">
    <location>
        <begin position="208"/>
        <end position="219"/>
    </location>
</feature>
<dbReference type="GO" id="GO:0016020">
    <property type="term" value="C:membrane"/>
    <property type="evidence" value="ECO:0007669"/>
    <property type="project" value="InterPro"/>
</dbReference>
<keyword evidence="5 18" id="KW-0812">Transmembrane</keyword>
<keyword evidence="21" id="KW-1185">Reference proteome</keyword>
<evidence type="ECO:0000256" key="5">
    <source>
        <dbReference type="ARBA" id="ARBA00022692"/>
    </source>
</evidence>
<evidence type="ECO:0000259" key="19">
    <source>
        <dbReference type="SMART" id="SM00602"/>
    </source>
</evidence>
<evidence type="ECO:0000256" key="13">
    <source>
        <dbReference type="ARBA" id="ARBA00025569"/>
    </source>
</evidence>
<evidence type="ECO:0000256" key="18">
    <source>
        <dbReference type="SAM" id="Phobius"/>
    </source>
</evidence>
<keyword evidence="6" id="KW-0677">Repeat</keyword>
<evidence type="ECO:0000256" key="10">
    <source>
        <dbReference type="ARBA" id="ARBA00023136"/>
    </source>
</evidence>
<dbReference type="PANTHER" id="PTHR12106">
    <property type="entry name" value="SORTILIN RELATED"/>
    <property type="match status" value="1"/>
</dbReference>
<dbReference type="GO" id="GO:0005794">
    <property type="term" value="C:Golgi apparatus"/>
    <property type="evidence" value="ECO:0007669"/>
    <property type="project" value="UniProtKB-SubCell"/>
</dbReference>
<dbReference type="GO" id="GO:0006623">
    <property type="term" value="P:protein targeting to vacuole"/>
    <property type="evidence" value="ECO:0007669"/>
    <property type="project" value="TreeGrafter"/>
</dbReference>
<gene>
    <name evidence="20" type="ORF">G7Y89_g9863</name>
</gene>
<dbReference type="InterPro" id="IPR031778">
    <property type="entry name" value="Sortilin_N"/>
</dbReference>
<dbReference type="Pfam" id="PF15901">
    <property type="entry name" value="Sortilin_C"/>
    <property type="match status" value="2"/>
</dbReference>
<evidence type="ECO:0000256" key="12">
    <source>
        <dbReference type="ARBA" id="ARBA00023180"/>
    </source>
</evidence>
<dbReference type="SMART" id="SM00602">
    <property type="entry name" value="VPS10"/>
    <property type="match status" value="2"/>
</dbReference>
<accession>A0A8H4VZQ6</accession>
<dbReference type="Gene3D" id="2.130.10.10">
    <property type="entry name" value="YVTN repeat-like/Quinoprotein amine dehydrogenase"/>
    <property type="match status" value="2"/>
</dbReference>
<dbReference type="InterPro" id="IPR006581">
    <property type="entry name" value="VPS10"/>
</dbReference>
<comment type="caution">
    <text evidence="20">The sequence shown here is derived from an EMBL/GenBank/DDBJ whole genome shotgun (WGS) entry which is preliminary data.</text>
</comment>
<dbReference type="SUPFAM" id="SSF110296">
    <property type="entry name" value="Oligoxyloglucan reducing end-specific cellobiohydrolase"/>
    <property type="match status" value="2"/>
</dbReference>
<evidence type="ECO:0000256" key="2">
    <source>
        <dbReference type="ARBA" id="ARBA00004488"/>
    </source>
</evidence>
<keyword evidence="7" id="KW-0653">Protein transport</keyword>
<evidence type="ECO:0000256" key="1">
    <source>
        <dbReference type="ARBA" id="ARBA00004166"/>
    </source>
</evidence>
<keyword evidence="8 18" id="KW-1133">Transmembrane helix</keyword>
<dbReference type="PANTHER" id="PTHR12106:SF27">
    <property type="entry name" value="SORTILIN-RELATED RECEPTOR"/>
    <property type="match status" value="1"/>
</dbReference>
<evidence type="ECO:0000256" key="8">
    <source>
        <dbReference type="ARBA" id="ARBA00022989"/>
    </source>
</evidence>
<comment type="subcellular location">
    <subcellularLocation>
        <location evidence="1">Golgi apparatus</location>
        <location evidence="1">trans-Golgi network membrane</location>
        <topology evidence="1">Multi-pass membrane protein</topology>
    </subcellularLocation>
    <subcellularLocation>
        <location evidence="2">Prevacuolar compartment membrane</location>
        <topology evidence="2">Multi-pass membrane protein</topology>
    </subcellularLocation>
</comment>
<keyword evidence="11" id="KW-0675">Receptor</keyword>
<dbReference type="OrthoDB" id="443634at2759"/>
<keyword evidence="9" id="KW-0333">Golgi apparatus</keyword>
<dbReference type="InterPro" id="IPR031777">
    <property type="entry name" value="Sortilin_C"/>
</dbReference>
<evidence type="ECO:0000313" key="21">
    <source>
        <dbReference type="Proteomes" id="UP000566819"/>
    </source>
</evidence>
<evidence type="ECO:0000313" key="20">
    <source>
        <dbReference type="EMBL" id="KAF4628287.1"/>
    </source>
</evidence>
<protein>
    <recommendedName>
        <fullName evidence="3">Vacuolar protein sorting/targeting protein 10</fullName>
    </recommendedName>
    <alternativeName>
        <fullName evidence="15">Carboxypeptidase Y receptor</fullName>
    </alternativeName>
    <alternativeName>
        <fullName evidence="14 16">Sortilin VPS10</fullName>
    </alternativeName>
</protein>
<evidence type="ECO:0000256" key="17">
    <source>
        <dbReference type="SAM" id="MobiDB-lite"/>
    </source>
</evidence>
<comment type="function">
    <text evidence="13">Functions as a sorting receptor in the Golgi compartment required for the intracellular sorting and delivery of soluble vacuolar proteins, like carboxypeptidase Y (CPY) and proteinase A. Executes multiple rounds of sorting by cycling between the late Golgi and a prevacuolar endosome-like compartment.</text>
</comment>
<feature type="transmembrane region" description="Helical" evidence="18">
    <location>
        <begin position="1911"/>
        <end position="1933"/>
    </location>
</feature>
<dbReference type="GO" id="GO:0006895">
    <property type="term" value="P:Golgi to endosome transport"/>
    <property type="evidence" value="ECO:0007669"/>
    <property type="project" value="TreeGrafter"/>
</dbReference>
<sequence>MAPSRSNNNTISSARLDIPTLSPLYSSIIFSSSTSDLDSSLLPRDLYAQAIDRPSSSRSLPPSQYRKNMKDLTGFDTTEDEFEALPLAYFSTLERLRFAERANSLALNELPIQRPRKKSIADRRNAPVIELRRRPSSRKLRKQSTSSNDASWFLNLPPKVKRKNFSREERVILDGRLQDKIILDAADEAVLKHRLSRVLPPLDPKLDSPGPYSSQSSLSIRNQKAEESGMAEAMYDSFRWMDEESDLDLRLVLDDYHANLDGVVIPSPTSNRRPSFRRQMSISKIPFGRSSLSSLHPRTPKTEQPPPIHNRQKSRTLSLIAPKHMVHNSVSSIDPNATHYQDPEARLKLRVYLASPQKFDEAIEFGFPSMDGVTAGADKENKPPMRSSRDTTEIKRSFATDGGRSFLDDAASLFEDDISMADPDSPITPLGVDPGFTPEPRSSISAYGTKSSKTSVDYSHLGITKPTLVKQPDGYAQAMAGSREMTLRMTLTRPDLRADEKTIYGWQATKVPLRDESLAMDDLEEKQEVKGPYGGADGWGPAEKESVVSVFDTLSSGQAPGPKKDAPGVKTNSFSFIPYNVNYFEDSDVILFENGIEHNVQRSDDAGETWHPVKDVPEGKMLELVMHPFDNKRAYIITNGRSHWKTSDRGQSWQEFKTDAMASIFREALAFHATDPDRIIFNAMDCTGIFCEELTLYTTDGFSKSAKFLRSDTMGCYWAKSSKKFETGQKDLDANRILCVVKGRFSPWRKDYRLVISDDFFVKAGDVVQEFEPALEAGRPVKGIVNMAVVTKYLIAAASAEGTDEMALYVSDDAIKWHRAIFPKDHKLPEKAYTILESTDYSIQIDVQVSKPSQPMGVFLSSNSNGTYFTRNMEHTNRNKWGLVDFEKISGVQGIVLVNTVKNWEEVEETTNKEKKVISQISFDDGRTFEDLKCEEKILHLHSVTDLSNSGRVFSSPAPGLVMGIGNTGDHLEPYSEGSLYISDDAGLTWTEGLKGPHKYEFGDQGSILVAIKDELTDEFWYSLNHGKKWDKVSLDEKIRPVQLTTTQDSTSLKFLLEAVDQKEPSVSGYIIAIDFDDMHERQCTKDDMEDWYARLDEDNQPTCIMGHKQMYSRRKGDRDDCFLKKEFENPEPKSDPCDCTDADFECDYNFVRSPDRKTCDTTGAFHAPDDVCKDAGPDGTFKGSSGWRLIPGNKCKRTPGAQKDDLVERKCSESDNPYNPSSGKIDHTLKEFKGNMFLQKVYLERTGVSTGSDETVLVRIDNNVYLSNDHGKTWEPILEKQHITRIYPHPHFNDVVFFLTQTEEVWYSVDRGKNLRSFKADYPPTTDVNVPVMNFHWKYKDWIIWTGMKGCDTSDGCHNVALLSEDRGEHWRTLRRYVRRCEFVKEEQRLYLTPAEEMGKKAEKEKLEKLIYCEVRTKEQNDPKDNPWRLVSSEDFFTADPEEHFTNVVNFATMSEFIVVATKNEARQTLQVNASIDGHHFAPAHFPHGVEVPHQEAYTVLDSSTHSVFLHVTVNNKKDLEYGTIIKSNSNGTSYVQSLPGVDRDGIGYVDFEKTFGLEGVAMVNVVANYESENYEAEGKRLKTMITHNDGAEWAYLPPPSLDADRKEFGCKGDLAKCSLNIHGYTERTDKSHTYSSSSAIGLMLATGNVGEYLSKESDTFMTNDGGISWMQVKKGKYMWEYGDQGSIVVIVRDGSPTNLVYYSFDEGENWDEYKFSEKEVKIDDMTTVPSDNARNFLLWGSDDGNLVTYNLDFSGLTDVQCKLDEKNPEAGDYYLWTPKHPNQDTECLFGHISQYHRKDRKKVCYNGKVTPGLHEITENCTCTRRDYECDFNFERQTDGSCGLVAGYMPADHSLICEVEPDTVEYFEPTGYRRIPVTTCEGGTQFDINDKPKPCPGKGDQFNKKHGPSAASIFFAITIPIAVAMGVGYWVWRNWASKFGQIRLGEQSSFDGEAPYIKYPVLVVAGIAAVAQALPLLASSLWRSASTAIGRGPSRRFTTRDSFARGRGDYAIVDEDEGELLGDESDEEV</sequence>
<keyword evidence="10 18" id="KW-0472">Membrane</keyword>
<keyword evidence="4" id="KW-0813">Transport</keyword>
<dbReference type="FunFam" id="3.30.60.270:FF:000005">
    <property type="entry name" value="Sortilin"/>
    <property type="match status" value="2"/>
</dbReference>
<evidence type="ECO:0000256" key="15">
    <source>
        <dbReference type="ARBA" id="ARBA00031354"/>
    </source>
</evidence>
<dbReference type="EMBL" id="JAAMPI010000833">
    <property type="protein sequence ID" value="KAF4628287.1"/>
    <property type="molecule type" value="Genomic_DNA"/>
</dbReference>
<feature type="region of interest" description="Disordered" evidence="17">
    <location>
        <begin position="200"/>
        <end position="225"/>
    </location>
</feature>
<evidence type="ECO:0000256" key="9">
    <source>
        <dbReference type="ARBA" id="ARBA00023034"/>
    </source>
</evidence>
<evidence type="ECO:0000256" key="7">
    <source>
        <dbReference type="ARBA" id="ARBA00022927"/>
    </source>
</evidence>
<evidence type="ECO:0000256" key="4">
    <source>
        <dbReference type="ARBA" id="ARBA00022448"/>
    </source>
</evidence>
<feature type="region of interest" description="Disordered" evidence="17">
    <location>
        <begin position="288"/>
        <end position="312"/>
    </location>
</feature>
<dbReference type="Pfam" id="PF15902">
    <property type="entry name" value="Sortilin-Vps10"/>
    <property type="match status" value="2"/>
</dbReference>
<dbReference type="Gene3D" id="3.30.60.270">
    <property type="match status" value="2"/>
</dbReference>
<dbReference type="InterPro" id="IPR015943">
    <property type="entry name" value="WD40/YVTN_repeat-like_dom_sf"/>
</dbReference>
<dbReference type="GO" id="GO:0006896">
    <property type="term" value="P:Golgi to vacuole transport"/>
    <property type="evidence" value="ECO:0007669"/>
    <property type="project" value="TreeGrafter"/>
</dbReference>
<proteinExistence type="predicted"/>
<evidence type="ECO:0000256" key="11">
    <source>
        <dbReference type="ARBA" id="ARBA00023170"/>
    </source>
</evidence>
<dbReference type="CDD" id="cd15482">
    <property type="entry name" value="Sialidase_non-viral"/>
    <property type="match status" value="2"/>
</dbReference>
<reference evidence="20 21" key="1">
    <citation type="submission" date="2020-03" db="EMBL/GenBank/DDBJ databases">
        <title>Draft Genome Sequence of Cudoniella acicularis.</title>
        <authorList>
            <person name="Buettner E."/>
            <person name="Kellner H."/>
        </authorList>
    </citation>
    <scope>NUCLEOTIDE SEQUENCE [LARGE SCALE GENOMIC DNA]</scope>
    <source>
        <strain evidence="20 21">DSM 108380</strain>
    </source>
</reference>
<dbReference type="Gene3D" id="2.10.70.80">
    <property type="match status" value="2"/>
</dbReference>
<evidence type="ECO:0000256" key="6">
    <source>
        <dbReference type="ARBA" id="ARBA00022737"/>
    </source>
</evidence>